<organism evidence="2 3">
    <name type="scientific">Phaseolus angularis</name>
    <name type="common">Azuki bean</name>
    <name type="synonym">Vigna angularis</name>
    <dbReference type="NCBI Taxonomy" id="3914"/>
    <lineage>
        <taxon>Eukaryota</taxon>
        <taxon>Viridiplantae</taxon>
        <taxon>Streptophyta</taxon>
        <taxon>Embryophyta</taxon>
        <taxon>Tracheophyta</taxon>
        <taxon>Spermatophyta</taxon>
        <taxon>Magnoliopsida</taxon>
        <taxon>eudicotyledons</taxon>
        <taxon>Gunneridae</taxon>
        <taxon>Pentapetalae</taxon>
        <taxon>rosids</taxon>
        <taxon>fabids</taxon>
        <taxon>Fabales</taxon>
        <taxon>Fabaceae</taxon>
        <taxon>Papilionoideae</taxon>
        <taxon>50 kb inversion clade</taxon>
        <taxon>NPAAA clade</taxon>
        <taxon>indigoferoid/millettioid clade</taxon>
        <taxon>Phaseoleae</taxon>
        <taxon>Vigna</taxon>
    </lineage>
</organism>
<evidence type="ECO:0000313" key="3">
    <source>
        <dbReference type="Proteomes" id="UP000053144"/>
    </source>
</evidence>
<gene>
    <name evidence="2" type="ORF">LR48_Vigan07g265600</name>
</gene>
<dbReference type="Proteomes" id="UP000053144">
    <property type="component" value="Chromosome 7"/>
</dbReference>
<accession>A0A0L9V288</accession>
<feature type="compositionally biased region" description="Basic and acidic residues" evidence="1">
    <location>
        <begin position="35"/>
        <end position="47"/>
    </location>
</feature>
<feature type="region of interest" description="Disordered" evidence="1">
    <location>
        <begin position="168"/>
        <end position="202"/>
    </location>
</feature>
<proteinExistence type="predicted"/>
<evidence type="ECO:0000256" key="1">
    <source>
        <dbReference type="SAM" id="MobiDB-lite"/>
    </source>
</evidence>
<protein>
    <submittedName>
        <fullName evidence="2">Uncharacterized protein</fullName>
    </submittedName>
</protein>
<reference evidence="3" key="1">
    <citation type="journal article" date="2015" name="Proc. Natl. Acad. Sci. U.S.A.">
        <title>Genome sequencing of adzuki bean (Vigna angularis) provides insight into high starch and low fat accumulation and domestication.</title>
        <authorList>
            <person name="Yang K."/>
            <person name="Tian Z."/>
            <person name="Chen C."/>
            <person name="Luo L."/>
            <person name="Zhao B."/>
            <person name="Wang Z."/>
            <person name="Yu L."/>
            <person name="Li Y."/>
            <person name="Sun Y."/>
            <person name="Li W."/>
            <person name="Chen Y."/>
            <person name="Li Y."/>
            <person name="Zhang Y."/>
            <person name="Ai D."/>
            <person name="Zhao J."/>
            <person name="Shang C."/>
            <person name="Ma Y."/>
            <person name="Wu B."/>
            <person name="Wang M."/>
            <person name="Gao L."/>
            <person name="Sun D."/>
            <person name="Zhang P."/>
            <person name="Guo F."/>
            <person name="Wang W."/>
            <person name="Li Y."/>
            <person name="Wang J."/>
            <person name="Varshney R.K."/>
            <person name="Wang J."/>
            <person name="Ling H.Q."/>
            <person name="Wan P."/>
        </authorList>
    </citation>
    <scope>NUCLEOTIDE SEQUENCE</scope>
    <source>
        <strain evidence="3">cv. Jingnong 6</strain>
    </source>
</reference>
<dbReference type="EMBL" id="CM003377">
    <property type="protein sequence ID" value="KOM48952.1"/>
    <property type="molecule type" value="Genomic_DNA"/>
</dbReference>
<dbReference type="AlphaFoldDB" id="A0A0L9V288"/>
<dbReference type="Gramene" id="KOM48952">
    <property type="protein sequence ID" value="KOM48952"/>
    <property type="gene ID" value="LR48_Vigan07g265600"/>
</dbReference>
<feature type="compositionally biased region" description="Acidic residues" evidence="1">
    <location>
        <begin position="1"/>
        <end position="11"/>
    </location>
</feature>
<evidence type="ECO:0000313" key="2">
    <source>
        <dbReference type="EMBL" id="KOM48952.1"/>
    </source>
</evidence>
<sequence>MAMKEEEEPKEEEGNVPTNPSSPPSSPLTQVRQWRPRDDGRESSKESEDPDSVTAAAGARSAMTLAAENGGGASNGVAVYTSRWQSLRTPREGRHDEWWCFQHRRRRRQPPRLVKEQCGDAGYGAAVDDEETPASFGSRLKKKRSLNDKMKGSTWAAPFLLLRNNSYSHSHKSQERKSGAAPLRGDRSQNLQRKSSRAFVPVSVRPMSVRPLKLSERSSSERSSSERSFSDRSSHISVYVDVKGPVVGGYPDTLIIIQSHVEKDELCGERSRRSWSMFQCGHSKGINLVNDEGLSRDPVQMKKELED</sequence>
<feature type="region of interest" description="Disordered" evidence="1">
    <location>
        <begin position="1"/>
        <end position="61"/>
    </location>
</feature>
<feature type="region of interest" description="Disordered" evidence="1">
    <location>
        <begin position="109"/>
        <end position="146"/>
    </location>
</feature>
<name>A0A0L9V288_PHAAN</name>